<protein>
    <recommendedName>
        <fullName evidence="3">Helix-turn-helix domain-containing protein</fullName>
    </recommendedName>
</protein>
<proteinExistence type="predicted"/>
<evidence type="ECO:0000313" key="1">
    <source>
        <dbReference type="EMBL" id="MDO7906087.1"/>
    </source>
</evidence>
<keyword evidence="2" id="KW-1185">Reference proteome</keyword>
<organism evidence="1 2">
    <name type="scientific">Paenibacillus lacisoli</name>
    <dbReference type="NCBI Taxonomy" id="3064525"/>
    <lineage>
        <taxon>Bacteria</taxon>
        <taxon>Bacillati</taxon>
        <taxon>Bacillota</taxon>
        <taxon>Bacilli</taxon>
        <taxon>Bacillales</taxon>
        <taxon>Paenibacillaceae</taxon>
        <taxon>Paenibacillus</taxon>
    </lineage>
</organism>
<dbReference type="Proteomes" id="UP001240171">
    <property type="component" value="Unassembled WGS sequence"/>
</dbReference>
<name>A0ABT9CDN6_9BACL</name>
<dbReference type="EMBL" id="JAUQTB010000002">
    <property type="protein sequence ID" value="MDO7906087.1"/>
    <property type="molecule type" value="Genomic_DNA"/>
</dbReference>
<dbReference type="RefSeq" id="WP_305023261.1">
    <property type="nucleotide sequence ID" value="NZ_JAUQTB010000002.1"/>
</dbReference>
<reference evidence="1 2" key="1">
    <citation type="submission" date="2023-07" db="EMBL/GenBank/DDBJ databases">
        <title>Paenibacillus sp. JX-17 nov. isolated from soil.</title>
        <authorList>
            <person name="Wan Y."/>
            <person name="Liu B."/>
        </authorList>
    </citation>
    <scope>NUCLEOTIDE SEQUENCE [LARGE SCALE GENOMIC DNA]</scope>
    <source>
        <strain evidence="1 2">JX-17</strain>
    </source>
</reference>
<evidence type="ECO:0000313" key="2">
    <source>
        <dbReference type="Proteomes" id="UP001240171"/>
    </source>
</evidence>
<accession>A0ABT9CDN6</accession>
<comment type="caution">
    <text evidence="1">The sequence shown here is derived from an EMBL/GenBank/DDBJ whole genome shotgun (WGS) entry which is preliminary data.</text>
</comment>
<sequence length="351" mass="41004">MKLTKWRITYETETNPITGENQEYAKIPTDDDTVINVESAKEIQARRRYLKVQAYREKGRRTEPFTQTMPAYENKVVGKYSPEMLECLFRTLPYMNYNSDKDTNSDKLIKMNGIPLNDTTLAQLWGVSRSTATKYIKQFVLDGIWGRKKPEGLTGNAYRFEKEVFLRGAKNKKAPFTKKIVLVKLKDIIDKADRERARIINHPYNKEEREYSKQLTSFHPIALLGAILIKTDYKSYFLLNNSPGDVIVKSDETVLEVLNSTFKSRRFKFLKVYQMWNLYSKAKSNKLSGKQKMELNACLYVLKRVKALGVWDTGTRPYYIVNPFLIYVSPHIKCDNHWYSFIESLFNLAEN</sequence>
<evidence type="ECO:0008006" key="3">
    <source>
        <dbReference type="Google" id="ProtNLM"/>
    </source>
</evidence>
<gene>
    <name evidence="1" type="ORF">Q5741_06595</name>
</gene>